<sequence length="272" mass="29583">MSTFLPLFTAPDAAATAHVFALLGEELLLTAGHRLPEWAALAAMPAAELDATIGELAGTPCRLLAWPAGTAVPEGVQALSLRAAHGLLDDALFAVAIRAKQLVHWDRDHRFCGRCGTATRLLPGEMAKVCPACEHRMYPRISPAMMVLIRHGNRLLLGRSPQFRPGVYSALAGFVEPGESVEDCVHREVQEEVGLRITNLRWFQSQSWPFPHSLMLAFFADYVSGDIVPQPGEIEDAQWFSPDALPELPSRASIAWRLIQAALAEMAADSAS</sequence>
<keyword evidence="11" id="KW-1185">Reference proteome</keyword>
<dbReference type="InterPro" id="IPR015376">
    <property type="entry name" value="Znr_NADH_PPase"/>
</dbReference>
<dbReference type="GO" id="GO:0006742">
    <property type="term" value="P:NADP+ catabolic process"/>
    <property type="evidence" value="ECO:0007669"/>
    <property type="project" value="TreeGrafter"/>
</dbReference>
<dbReference type="Proteomes" id="UP000192761">
    <property type="component" value="Unassembled WGS sequence"/>
</dbReference>
<feature type="binding site" evidence="8">
    <location>
        <begin position="206"/>
        <end position="213"/>
    </location>
    <ligand>
        <name>substrate</name>
    </ligand>
</feature>
<feature type="binding site" evidence="8">
    <location>
        <position position="133"/>
    </location>
    <ligand>
        <name>Zn(2+)</name>
        <dbReference type="ChEBI" id="CHEBI:29105"/>
    </ligand>
</feature>
<dbReference type="PROSITE" id="PS51462">
    <property type="entry name" value="NUDIX"/>
    <property type="match status" value="1"/>
</dbReference>
<dbReference type="EC" id="3.6.1.22" evidence="8"/>
<name>A0A1W1XUH1_9NEIS</name>
<reference evidence="10 11" key="1">
    <citation type="submission" date="2017-04" db="EMBL/GenBank/DDBJ databases">
        <authorList>
            <person name="Afonso C.L."/>
            <person name="Miller P.J."/>
            <person name="Scott M.A."/>
            <person name="Spackman E."/>
            <person name="Goraichik I."/>
            <person name="Dimitrov K.M."/>
            <person name="Suarez D.L."/>
            <person name="Swayne D.E."/>
        </authorList>
    </citation>
    <scope>NUCLEOTIDE SEQUENCE [LARGE SCALE GENOMIC DNA]</scope>
    <source>
        <strain evidence="10 11">DSM 23236</strain>
    </source>
</reference>
<feature type="binding site" evidence="8">
    <location>
        <position position="125"/>
    </location>
    <ligand>
        <name>substrate</name>
    </ligand>
</feature>
<feature type="binding site" evidence="8">
    <location>
        <position position="188"/>
    </location>
    <ligand>
        <name>a divalent metal cation</name>
        <dbReference type="ChEBI" id="CHEBI:60240"/>
        <label>3</label>
    </ligand>
</feature>
<organism evidence="10 11">
    <name type="scientific">Andreprevotia lacus DSM 23236</name>
    <dbReference type="NCBI Taxonomy" id="1121001"/>
    <lineage>
        <taxon>Bacteria</taxon>
        <taxon>Pseudomonadati</taxon>
        <taxon>Pseudomonadota</taxon>
        <taxon>Betaproteobacteria</taxon>
        <taxon>Neisseriales</taxon>
        <taxon>Chitinibacteraceae</taxon>
        <taxon>Andreprevotia</taxon>
    </lineage>
</organism>
<dbReference type="EC" id="3.6.1.-" evidence="8"/>
<dbReference type="GO" id="GO:0035529">
    <property type="term" value="F:NADH pyrophosphatase activity"/>
    <property type="evidence" value="ECO:0007669"/>
    <property type="project" value="TreeGrafter"/>
</dbReference>
<evidence type="ECO:0000256" key="7">
    <source>
        <dbReference type="ARBA" id="ARBA00023679"/>
    </source>
</evidence>
<dbReference type="GO" id="GO:0008270">
    <property type="term" value="F:zinc ion binding"/>
    <property type="evidence" value="ECO:0007669"/>
    <property type="project" value="UniProtKB-UniRule"/>
</dbReference>
<dbReference type="AlphaFoldDB" id="A0A1W1XUH1"/>
<dbReference type="RefSeq" id="WP_084091506.1">
    <property type="nucleotide sequence ID" value="NZ_FWXD01000017.1"/>
</dbReference>
<dbReference type="GO" id="GO:0005829">
    <property type="term" value="C:cytosol"/>
    <property type="evidence" value="ECO:0007669"/>
    <property type="project" value="TreeGrafter"/>
</dbReference>
<dbReference type="Gene3D" id="3.90.79.10">
    <property type="entry name" value="Nucleoside Triphosphate Pyrophosphohydrolase"/>
    <property type="match status" value="1"/>
</dbReference>
<feature type="binding site" evidence="8">
    <location>
        <position position="233"/>
    </location>
    <ligand>
        <name>a divalent metal cation</name>
        <dbReference type="ChEBI" id="CHEBI:60240"/>
        <label>3</label>
    </ligand>
</feature>
<dbReference type="Pfam" id="PF09296">
    <property type="entry name" value="NUDIX-like"/>
    <property type="match status" value="1"/>
</dbReference>
<feature type="binding site" evidence="8">
    <location>
        <position position="112"/>
    </location>
    <ligand>
        <name>Zn(2+)</name>
        <dbReference type="ChEBI" id="CHEBI:29105"/>
    </ligand>
</feature>
<dbReference type="EMBL" id="FWXD01000017">
    <property type="protein sequence ID" value="SMC27505.1"/>
    <property type="molecule type" value="Genomic_DNA"/>
</dbReference>
<dbReference type="PANTHER" id="PTHR42904:SF6">
    <property type="entry name" value="NAD-CAPPED RNA HYDROLASE NUDT12"/>
    <property type="match status" value="1"/>
</dbReference>
<comment type="subunit">
    <text evidence="8">Homodimer.</text>
</comment>
<feature type="binding site" evidence="8">
    <location>
        <position position="130"/>
    </location>
    <ligand>
        <name>Zn(2+)</name>
        <dbReference type="ChEBI" id="CHEBI:29105"/>
    </ligand>
</feature>
<feature type="binding site" evidence="8">
    <location>
        <position position="82"/>
    </location>
    <ligand>
        <name>substrate</name>
    </ligand>
</feature>
<dbReference type="GO" id="GO:0019677">
    <property type="term" value="P:NAD+ catabolic process"/>
    <property type="evidence" value="ECO:0007669"/>
    <property type="project" value="TreeGrafter"/>
</dbReference>
<evidence type="ECO:0000259" key="9">
    <source>
        <dbReference type="PROSITE" id="PS51462"/>
    </source>
</evidence>
<feature type="binding site" evidence="8">
    <location>
        <position position="138"/>
    </location>
    <ligand>
        <name>substrate</name>
    </ligand>
</feature>
<comment type="function">
    <text evidence="8">mRNA decapping enzyme that specifically removes the nicotinamide adenine dinucleotide (NAD) cap from a subset of mRNAs by hydrolyzing the diphosphate linkage to produce nicotinamide mononucleotide (NMN) and 5' monophosphate mRNA. The NAD-cap is present at the 5'-end of some mRNAs and stabilizes RNA against 5'-processing. Has preference for mRNAs with a 5'-end purine. Catalyzes the hydrolysis of a broad range of dinucleotide pyrophosphates.</text>
</comment>
<dbReference type="Pfam" id="PF09297">
    <property type="entry name" value="Zn_ribbon_NUD"/>
    <property type="match status" value="1"/>
</dbReference>
<dbReference type="InterPro" id="IPR022925">
    <property type="entry name" value="RNA_Hydrolase_NudC"/>
</dbReference>
<keyword evidence="4 8" id="KW-0460">Magnesium</keyword>
<comment type="catalytic activity">
    <reaction evidence="8">
        <text>NAD(+) + H2O = beta-nicotinamide D-ribonucleotide + AMP + 2 H(+)</text>
        <dbReference type="Rhea" id="RHEA:11800"/>
        <dbReference type="ChEBI" id="CHEBI:14649"/>
        <dbReference type="ChEBI" id="CHEBI:15377"/>
        <dbReference type="ChEBI" id="CHEBI:15378"/>
        <dbReference type="ChEBI" id="CHEBI:57540"/>
        <dbReference type="ChEBI" id="CHEBI:456215"/>
        <dbReference type="EC" id="3.6.1.22"/>
    </reaction>
</comment>
<keyword evidence="5 8" id="KW-0520">NAD</keyword>
<comment type="catalytic activity">
    <reaction evidence="8">
        <text>NADH + H2O = reduced beta-nicotinamide D-ribonucleotide + AMP + 2 H(+)</text>
        <dbReference type="Rhea" id="RHEA:48868"/>
        <dbReference type="ChEBI" id="CHEBI:15377"/>
        <dbReference type="ChEBI" id="CHEBI:15378"/>
        <dbReference type="ChEBI" id="CHEBI:57945"/>
        <dbReference type="ChEBI" id="CHEBI:90832"/>
        <dbReference type="ChEBI" id="CHEBI:456215"/>
        <dbReference type="EC" id="3.6.1.22"/>
    </reaction>
</comment>
<evidence type="ECO:0000256" key="1">
    <source>
        <dbReference type="ARBA" id="ARBA00009595"/>
    </source>
</evidence>
<dbReference type="InterPro" id="IPR050241">
    <property type="entry name" value="NAD-cap_RNA_hydrolase_NudC"/>
</dbReference>
<feature type="binding site" evidence="8">
    <location>
        <position position="192"/>
    </location>
    <ligand>
        <name>a divalent metal cation</name>
        <dbReference type="ChEBI" id="CHEBI:60240"/>
        <label>3</label>
    </ligand>
</feature>
<dbReference type="GO" id="GO:0110153">
    <property type="term" value="F:RNA NAD-cap (NMN-forming) hydrolase activity"/>
    <property type="evidence" value="ECO:0007669"/>
    <property type="project" value="RHEA"/>
</dbReference>
<dbReference type="Gene3D" id="3.90.79.20">
    <property type="match status" value="1"/>
</dbReference>
<comment type="cofactor">
    <cofactor evidence="8">
        <name>Zn(2+)</name>
        <dbReference type="ChEBI" id="CHEBI:29105"/>
    </cofactor>
    <text evidence="8">Binds 1 zinc ion per subunit.</text>
</comment>
<feature type="binding site" evidence="8">
    <location>
        <position position="188"/>
    </location>
    <ligand>
        <name>a divalent metal cation</name>
        <dbReference type="ChEBI" id="CHEBI:60240"/>
        <label>2</label>
    </ligand>
</feature>
<feature type="domain" description="Nudix hydrolase" evidence="9">
    <location>
        <begin position="139"/>
        <end position="263"/>
    </location>
</feature>
<dbReference type="InterPro" id="IPR020084">
    <property type="entry name" value="NUDIX_hydrolase_CS"/>
</dbReference>
<keyword evidence="8" id="KW-0862">Zinc</keyword>
<protein>
    <recommendedName>
        <fullName evidence="8">NAD-capped RNA hydrolase NudC</fullName>
        <shortName evidence="8">DeNADding enzyme NudC</shortName>
        <ecNumber evidence="8">3.6.1.-</ecNumber>
    </recommendedName>
    <alternativeName>
        <fullName evidence="8">NADH pyrophosphatase</fullName>
        <ecNumber evidence="8">3.6.1.22</ecNumber>
    </alternativeName>
</protein>
<feature type="binding site" evidence="8">
    <location>
        <position position="192"/>
    </location>
    <ligand>
        <name>a divalent metal cation</name>
        <dbReference type="ChEBI" id="CHEBI:60240"/>
        <label>1</label>
    </ligand>
</feature>
<dbReference type="PANTHER" id="PTHR42904">
    <property type="entry name" value="NUDIX HYDROLASE, NUDC SUBFAMILY"/>
    <property type="match status" value="1"/>
</dbReference>
<dbReference type="InterPro" id="IPR015797">
    <property type="entry name" value="NUDIX_hydrolase-like_dom_sf"/>
</dbReference>
<dbReference type="GO" id="GO:0030145">
    <property type="term" value="F:manganese ion binding"/>
    <property type="evidence" value="ECO:0007669"/>
    <property type="project" value="UniProtKB-UniRule"/>
</dbReference>
<dbReference type="SUPFAM" id="SSF55811">
    <property type="entry name" value="Nudix"/>
    <property type="match status" value="2"/>
</dbReference>
<dbReference type="GO" id="GO:0000210">
    <property type="term" value="F:NAD+ diphosphatase activity"/>
    <property type="evidence" value="ECO:0007669"/>
    <property type="project" value="UniProtKB-UniRule"/>
</dbReference>
<feature type="binding site" evidence="8">
    <location>
        <position position="233"/>
    </location>
    <ligand>
        <name>a divalent metal cation</name>
        <dbReference type="ChEBI" id="CHEBI:60240"/>
        <label>1</label>
    </ligand>
</feature>
<evidence type="ECO:0000313" key="10">
    <source>
        <dbReference type="EMBL" id="SMC27505.1"/>
    </source>
</evidence>
<evidence type="ECO:0000256" key="4">
    <source>
        <dbReference type="ARBA" id="ARBA00022842"/>
    </source>
</evidence>
<evidence type="ECO:0000256" key="8">
    <source>
        <dbReference type="HAMAP-Rule" id="MF_00297"/>
    </source>
</evidence>
<dbReference type="OrthoDB" id="9791656at2"/>
<comment type="similarity">
    <text evidence="1 8">Belongs to the Nudix hydrolase family. NudC subfamily.</text>
</comment>
<dbReference type="PROSITE" id="PS00893">
    <property type="entry name" value="NUDIX_BOX"/>
    <property type="match status" value="1"/>
</dbReference>
<proteinExistence type="inferred from homology"/>
<feature type="short sequence motif" description="Nudix box" evidence="8">
    <location>
        <begin position="173"/>
        <end position="194"/>
    </location>
</feature>
<keyword evidence="2 8" id="KW-0479">Metal-binding</keyword>
<keyword evidence="6 8" id="KW-0464">Manganese</keyword>
<dbReference type="InterPro" id="IPR049734">
    <property type="entry name" value="NudC-like_C"/>
</dbReference>
<evidence type="ECO:0000256" key="5">
    <source>
        <dbReference type="ARBA" id="ARBA00023027"/>
    </source>
</evidence>
<comment type="cofactor">
    <cofactor evidence="8">
        <name>Mg(2+)</name>
        <dbReference type="ChEBI" id="CHEBI:18420"/>
    </cofactor>
    <cofactor evidence="8">
        <name>Mn(2+)</name>
        <dbReference type="ChEBI" id="CHEBI:29035"/>
    </cofactor>
    <text evidence="8">Divalent metal cations. Mg(2+) or Mn(2+).</text>
</comment>
<dbReference type="InterPro" id="IPR015375">
    <property type="entry name" value="NADH_PPase-like_N"/>
</dbReference>
<dbReference type="HAMAP" id="MF_00297">
    <property type="entry name" value="Nudix_NudC"/>
    <property type="match status" value="1"/>
</dbReference>
<evidence type="ECO:0000256" key="6">
    <source>
        <dbReference type="ARBA" id="ARBA00023211"/>
    </source>
</evidence>
<feature type="binding site" evidence="8">
    <location>
        <position position="172"/>
    </location>
    <ligand>
        <name>a divalent metal cation</name>
        <dbReference type="ChEBI" id="CHEBI:60240"/>
        <label>1</label>
    </ligand>
</feature>
<accession>A0A1W1XUH1</accession>
<dbReference type="InterPro" id="IPR000086">
    <property type="entry name" value="NUDIX_hydrolase_dom"/>
</dbReference>
<dbReference type="CDD" id="cd03429">
    <property type="entry name" value="NUDIX_NADH_pyrophosphatase_Nudt13"/>
    <property type="match status" value="1"/>
</dbReference>
<dbReference type="GO" id="GO:0000287">
    <property type="term" value="F:magnesium ion binding"/>
    <property type="evidence" value="ECO:0007669"/>
    <property type="project" value="UniProtKB-UniRule"/>
</dbReference>
<evidence type="ECO:0000256" key="2">
    <source>
        <dbReference type="ARBA" id="ARBA00022723"/>
    </source>
</evidence>
<comment type="catalytic activity">
    <reaction evidence="7">
        <text>a 5'-end NAD(+)-phospho-ribonucleoside in mRNA + H2O = a 5'-end phospho-adenosine-phospho-ribonucleoside in mRNA + beta-nicotinamide D-ribonucleotide + 2 H(+)</text>
        <dbReference type="Rhea" id="RHEA:60876"/>
        <dbReference type="Rhea" id="RHEA-COMP:15698"/>
        <dbReference type="Rhea" id="RHEA-COMP:15719"/>
        <dbReference type="ChEBI" id="CHEBI:14649"/>
        <dbReference type="ChEBI" id="CHEBI:15377"/>
        <dbReference type="ChEBI" id="CHEBI:15378"/>
        <dbReference type="ChEBI" id="CHEBI:144029"/>
        <dbReference type="ChEBI" id="CHEBI:144051"/>
    </reaction>
    <physiologicalReaction direction="left-to-right" evidence="7">
        <dbReference type="Rhea" id="RHEA:60877"/>
    </physiologicalReaction>
</comment>
<feature type="binding site" evidence="8">
    <location>
        <position position="115"/>
    </location>
    <ligand>
        <name>Zn(2+)</name>
        <dbReference type="ChEBI" id="CHEBI:29105"/>
    </ligand>
</feature>
<keyword evidence="3 8" id="KW-0378">Hydrolase</keyword>
<comment type="caution">
    <text evidence="8">Lacks conserved residue(s) required for the propagation of feature annotation.</text>
</comment>
<evidence type="ECO:0000313" key="11">
    <source>
        <dbReference type="Proteomes" id="UP000192761"/>
    </source>
</evidence>
<gene>
    <name evidence="8" type="primary">nudC</name>
    <name evidence="10" type="ORF">SAMN02745857_02880</name>
</gene>
<dbReference type="STRING" id="1121001.SAMN02745857_02880"/>
<dbReference type="Pfam" id="PF00293">
    <property type="entry name" value="NUDIX"/>
    <property type="match status" value="1"/>
</dbReference>
<feature type="binding site" evidence="8">
    <location>
        <position position="255"/>
    </location>
    <ligand>
        <name>substrate</name>
    </ligand>
</feature>
<evidence type="ECO:0000256" key="3">
    <source>
        <dbReference type="ARBA" id="ARBA00022801"/>
    </source>
</evidence>
<dbReference type="NCBIfam" id="NF001299">
    <property type="entry name" value="PRK00241.1"/>
    <property type="match status" value="1"/>
</dbReference>